<dbReference type="InterPro" id="IPR036188">
    <property type="entry name" value="FAD/NAD-bd_sf"/>
</dbReference>
<dbReference type="EMBL" id="MU004462">
    <property type="protein sequence ID" value="KAF2650234.1"/>
    <property type="molecule type" value="Genomic_DNA"/>
</dbReference>
<dbReference type="Proteomes" id="UP000799324">
    <property type="component" value="Unassembled WGS sequence"/>
</dbReference>
<dbReference type="PANTHER" id="PTHR11552:SF115">
    <property type="entry name" value="DEHYDROGENASE XPTC-RELATED"/>
    <property type="match status" value="1"/>
</dbReference>
<dbReference type="SUPFAM" id="SSF51905">
    <property type="entry name" value="FAD/NAD(P)-binding domain"/>
    <property type="match status" value="1"/>
</dbReference>
<dbReference type="PANTHER" id="PTHR11552">
    <property type="entry name" value="GLUCOSE-METHANOL-CHOLINE GMC OXIDOREDUCTASE"/>
    <property type="match status" value="1"/>
</dbReference>
<feature type="domain" description="Glucose-methanol-choline oxidoreductase C-terminal" evidence="2">
    <location>
        <begin position="1"/>
        <end position="122"/>
    </location>
</feature>
<dbReference type="SUPFAM" id="SSF54373">
    <property type="entry name" value="FAD-linked reductases, C-terminal domain"/>
    <property type="match status" value="1"/>
</dbReference>
<evidence type="ECO:0000313" key="4">
    <source>
        <dbReference type="Proteomes" id="UP000799324"/>
    </source>
</evidence>
<evidence type="ECO:0000313" key="3">
    <source>
        <dbReference type="EMBL" id="KAF2650234.1"/>
    </source>
</evidence>
<dbReference type="InterPro" id="IPR007867">
    <property type="entry name" value="GMC_OxRtase_C"/>
</dbReference>
<dbReference type="Pfam" id="PF05199">
    <property type="entry name" value="GMC_oxred_C"/>
    <property type="match status" value="1"/>
</dbReference>
<name>A0A6A6SVJ2_9PLEO</name>
<evidence type="ECO:0000256" key="1">
    <source>
        <dbReference type="ARBA" id="ARBA00010790"/>
    </source>
</evidence>
<dbReference type="Gene3D" id="3.30.560.10">
    <property type="entry name" value="Glucose Oxidase, domain 3"/>
    <property type="match status" value="1"/>
</dbReference>
<reference evidence="3" key="1">
    <citation type="journal article" date="2020" name="Stud. Mycol.">
        <title>101 Dothideomycetes genomes: a test case for predicting lifestyles and emergence of pathogens.</title>
        <authorList>
            <person name="Haridas S."/>
            <person name="Albert R."/>
            <person name="Binder M."/>
            <person name="Bloem J."/>
            <person name="Labutti K."/>
            <person name="Salamov A."/>
            <person name="Andreopoulos B."/>
            <person name="Baker S."/>
            <person name="Barry K."/>
            <person name="Bills G."/>
            <person name="Bluhm B."/>
            <person name="Cannon C."/>
            <person name="Castanera R."/>
            <person name="Culley D."/>
            <person name="Daum C."/>
            <person name="Ezra D."/>
            <person name="Gonzalez J."/>
            <person name="Henrissat B."/>
            <person name="Kuo A."/>
            <person name="Liang C."/>
            <person name="Lipzen A."/>
            <person name="Lutzoni F."/>
            <person name="Magnuson J."/>
            <person name="Mondo S."/>
            <person name="Nolan M."/>
            <person name="Ohm R."/>
            <person name="Pangilinan J."/>
            <person name="Park H.-J."/>
            <person name="Ramirez L."/>
            <person name="Alfaro M."/>
            <person name="Sun H."/>
            <person name="Tritt A."/>
            <person name="Yoshinaga Y."/>
            <person name="Zwiers L.-H."/>
            <person name="Turgeon B."/>
            <person name="Goodwin S."/>
            <person name="Spatafora J."/>
            <person name="Crous P."/>
            <person name="Grigoriev I."/>
        </authorList>
    </citation>
    <scope>NUCLEOTIDE SEQUENCE</scope>
    <source>
        <strain evidence="3">CBS 122681</strain>
    </source>
</reference>
<organism evidence="3 4">
    <name type="scientific">Lophiostoma macrostomum CBS 122681</name>
    <dbReference type="NCBI Taxonomy" id="1314788"/>
    <lineage>
        <taxon>Eukaryota</taxon>
        <taxon>Fungi</taxon>
        <taxon>Dikarya</taxon>
        <taxon>Ascomycota</taxon>
        <taxon>Pezizomycotina</taxon>
        <taxon>Dothideomycetes</taxon>
        <taxon>Pleosporomycetidae</taxon>
        <taxon>Pleosporales</taxon>
        <taxon>Lophiostomataceae</taxon>
        <taxon>Lophiostoma</taxon>
    </lineage>
</organism>
<comment type="similarity">
    <text evidence="1">Belongs to the GMC oxidoreductase family.</text>
</comment>
<protein>
    <submittedName>
        <fullName evidence="3">GMC oxidoreductase</fullName>
    </submittedName>
</protein>
<dbReference type="AlphaFoldDB" id="A0A6A6SVJ2"/>
<accession>A0A6A6SVJ2</accession>
<dbReference type="InterPro" id="IPR012132">
    <property type="entry name" value="GMC_OxRdtase"/>
</dbReference>
<dbReference type="Gene3D" id="3.50.50.60">
    <property type="entry name" value="FAD/NAD(P)-binding domain"/>
    <property type="match status" value="1"/>
</dbReference>
<gene>
    <name evidence="3" type="ORF">K491DRAFT_609178</name>
</gene>
<dbReference type="GO" id="GO:0050660">
    <property type="term" value="F:flavin adenine dinucleotide binding"/>
    <property type="evidence" value="ECO:0007669"/>
    <property type="project" value="InterPro"/>
</dbReference>
<dbReference type="GO" id="GO:0016614">
    <property type="term" value="F:oxidoreductase activity, acting on CH-OH group of donors"/>
    <property type="evidence" value="ECO:0007669"/>
    <property type="project" value="InterPro"/>
</dbReference>
<dbReference type="GO" id="GO:0044550">
    <property type="term" value="P:secondary metabolite biosynthetic process"/>
    <property type="evidence" value="ECO:0007669"/>
    <property type="project" value="TreeGrafter"/>
</dbReference>
<evidence type="ECO:0000259" key="2">
    <source>
        <dbReference type="Pfam" id="PF05199"/>
    </source>
</evidence>
<dbReference type="OrthoDB" id="269227at2759"/>
<keyword evidence="4" id="KW-1185">Reference proteome</keyword>
<feature type="non-terminal residue" evidence="3">
    <location>
        <position position="1"/>
    </location>
</feature>
<sequence length="129" mass="14089">PLSRGTVHVNASDPYGQHLFDFRVFSNPLDIELAINFIKCTWKYINTPTLARLQPVETRPGPNVSSSDTAAMEDWVHASSGPTSFHLSGTSAMMPKELGGVVDSNLRVYGIVGLRIVDTSIILLIQAHI</sequence>
<proteinExistence type="inferred from homology"/>